<proteinExistence type="predicted"/>
<dbReference type="AlphaFoldDB" id="A0A6M3JU11"/>
<dbReference type="EMBL" id="MT142034">
    <property type="protein sequence ID" value="QJA73539.1"/>
    <property type="molecule type" value="Genomic_DNA"/>
</dbReference>
<sequence length="208" mass="23370">MKARFYIAPQKGIGTEENPYRSILNDFINIHVGEWFDEIDHPARHISICCVHAGDTVHANILIDAKIFPISPLFNDESEISNGLNLSFDSIFNISAIKTKLEEHGINTAWISKSNTLKDVLRYLLRNFAICQIIDGQGLINVKEVLKKALVLTVAEISQAQRIAVRDWIQSKGLAVGWINNQTTIREIVHFIVGNLGLGKFRMSGVEF</sequence>
<gene>
    <name evidence="1" type="ORF">MM415A02327_0005</name>
</gene>
<reference evidence="1" key="1">
    <citation type="submission" date="2020-03" db="EMBL/GenBank/DDBJ databases">
        <title>The deep terrestrial virosphere.</title>
        <authorList>
            <person name="Holmfeldt K."/>
            <person name="Nilsson E."/>
            <person name="Simone D."/>
            <person name="Lopez-Fernandez M."/>
            <person name="Wu X."/>
            <person name="de Brujin I."/>
            <person name="Lundin D."/>
            <person name="Andersson A."/>
            <person name="Bertilsson S."/>
            <person name="Dopson M."/>
        </authorList>
    </citation>
    <scope>NUCLEOTIDE SEQUENCE</scope>
    <source>
        <strain evidence="1">MM415A02327</strain>
    </source>
</reference>
<accession>A0A6M3JU11</accession>
<evidence type="ECO:0000313" key="1">
    <source>
        <dbReference type="EMBL" id="QJA73539.1"/>
    </source>
</evidence>
<name>A0A6M3JU11_9ZZZZ</name>
<protein>
    <submittedName>
        <fullName evidence="1">Uncharacterized protein</fullName>
    </submittedName>
</protein>
<organism evidence="1">
    <name type="scientific">viral metagenome</name>
    <dbReference type="NCBI Taxonomy" id="1070528"/>
    <lineage>
        <taxon>unclassified sequences</taxon>
        <taxon>metagenomes</taxon>
        <taxon>organismal metagenomes</taxon>
    </lineage>
</organism>